<dbReference type="Proteomes" id="UP000621930">
    <property type="component" value="Unassembled WGS sequence"/>
</dbReference>
<dbReference type="InterPro" id="IPR013783">
    <property type="entry name" value="Ig-like_fold"/>
</dbReference>
<proteinExistence type="predicted"/>
<organism evidence="1 2">
    <name type="scientific">Acinetobacter pecorum</name>
    <dbReference type="NCBI Taxonomy" id="2762215"/>
    <lineage>
        <taxon>Bacteria</taxon>
        <taxon>Pseudomonadati</taxon>
        <taxon>Pseudomonadota</taxon>
        <taxon>Gammaproteobacteria</taxon>
        <taxon>Moraxellales</taxon>
        <taxon>Moraxellaceae</taxon>
        <taxon>Acinetobacter</taxon>
    </lineage>
</organism>
<dbReference type="RefSeq" id="WP_191730528.1">
    <property type="nucleotide sequence ID" value="NZ_JACSPT010000002.1"/>
</dbReference>
<evidence type="ECO:0000313" key="1">
    <source>
        <dbReference type="EMBL" id="MBD8008319.1"/>
    </source>
</evidence>
<gene>
    <name evidence="1" type="ORF">H9629_03015</name>
</gene>
<reference evidence="1 2" key="1">
    <citation type="submission" date="2020-08" db="EMBL/GenBank/DDBJ databases">
        <title>A Genomic Blueprint of the Chicken Gut Microbiome.</title>
        <authorList>
            <person name="Gilroy R."/>
            <person name="Ravi A."/>
            <person name="Getino M."/>
            <person name="Pursley I."/>
            <person name="Horton D.L."/>
            <person name="Alikhan N.-F."/>
            <person name="Baker D."/>
            <person name="Gharbi K."/>
            <person name="Hall N."/>
            <person name="Watson M."/>
            <person name="Adriaenssens E.M."/>
            <person name="Foster-Nyarko E."/>
            <person name="Jarju S."/>
            <person name="Secka A."/>
            <person name="Antonio M."/>
            <person name="Oren A."/>
            <person name="Chaudhuri R."/>
            <person name="La Ragione R.M."/>
            <person name="Hildebrand F."/>
            <person name="Pallen M.J."/>
        </authorList>
    </citation>
    <scope>NUCLEOTIDE SEQUENCE [LARGE SCALE GENOMIC DNA]</scope>
    <source>
        <strain evidence="1 2">Sa1BUA6</strain>
    </source>
</reference>
<name>A0ABR8VU71_9GAMM</name>
<protein>
    <submittedName>
        <fullName evidence="1">Uncharacterized protein</fullName>
    </submittedName>
</protein>
<keyword evidence="2" id="KW-1185">Reference proteome</keyword>
<evidence type="ECO:0000313" key="2">
    <source>
        <dbReference type="Proteomes" id="UP000621930"/>
    </source>
</evidence>
<comment type="caution">
    <text evidence="1">The sequence shown here is derived from an EMBL/GenBank/DDBJ whole genome shotgun (WGS) entry which is preliminary data.</text>
</comment>
<sequence>MPIKIKINWDNENVVSESVRIYRADSEFTSTTLPQLLTKIIGDVYEYEDFNIIENQTYFYMLSAKLGEQEVFTECFEVKAVNEFADISFVTSSTSPSRYSLPTSAWPLTIPPHNAGDIVVVFKNGTDTELAGYGFTKIDISGLTDNFLHPWYKIATINQSASVDISLSNTSDKTCIILRPSRPVTEVLFELSSNSSQFVGPGNSSSMAGFVTPTFNITPAKKGYFLQAYNPGSIYTGLGKAQTITVGSQASLLASPKNPIVY</sequence>
<accession>A0ABR8VU71</accession>
<dbReference type="EMBL" id="JACSPT010000002">
    <property type="protein sequence ID" value="MBD8008319.1"/>
    <property type="molecule type" value="Genomic_DNA"/>
</dbReference>
<dbReference type="Gene3D" id="2.60.40.10">
    <property type="entry name" value="Immunoglobulins"/>
    <property type="match status" value="1"/>
</dbReference>